<organism evidence="10 11">
    <name type="scientific">Cereibacter sphaeroides</name>
    <name type="common">Rhodobacter sphaeroides</name>
    <dbReference type="NCBI Taxonomy" id="1063"/>
    <lineage>
        <taxon>Bacteria</taxon>
        <taxon>Pseudomonadati</taxon>
        <taxon>Pseudomonadota</taxon>
        <taxon>Alphaproteobacteria</taxon>
        <taxon>Rhodobacterales</taxon>
        <taxon>Paracoccaceae</taxon>
        <taxon>Cereibacter</taxon>
    </lineage>
</organism>
<dbReference type="PANTHER" id="PTHR43790:SF3">
    <property type="entry name" value="D-ALLOSE IMPORT ATP-BINDING PROTEIN ALSA-RELATED"/>
    <property type="match status" value="1"/>
</dbReference>
<dbReference type="InterPro" id="IPR050107">
    <property type="entry name" value="ABC_carbohydrate_import_ATPase"/>
</dbReference>
<dbReference type="AlphaFoldDB" id="A0A2W5SCI0"/>
<evidence type="ECO:0000256" key="1">
    <source>
        <dbReference type="ARBA" id="ARBA00022448"/>
    </source>
</evidence>
<accession>A0A2W5SCI0</accession>
<evidence type="ECO:0000256" key="7">
    <source>
        <dbReference type="ARBA" id="ARBA00022967"/>
    </source>
</evidence>
<gene>
    <name evidence="10" type="ORF">DI533_09645</name>
</gene>
<dbReference type="PROSITE" id="PS50893">
    <property type="entry name" value="ABC_TRANSPORTER_2"/>
    <property type="match status" value="2"/>
</dbReference>
<evidence type="ECO:0000313" key="10">
    <source>
        <dbReference type="EMBL" id="PZR00769.1"/>
    </source>
</evidence>
<name>A0A2W5SCI0_CERSP</name>
<dbReference type="CDD" id="cd03215">
    <property type="entry name" value="ABC_Carb_Monos_II"/>
    <property type="match status" value="1"/>
</dbReference>
<reference evidence="10 11" key="1">
    <citation type="submission" date="2017-08" db="EMBL/GenBank/DDBJ databases">
        <title>Infants hospitalized years apart are colonized by the same room-sourced microbial strains.</title>
        <authorList>
            <person name="Brooks B."/>
            <person name="Olm M.R."/>
            <person name="Firek B.A."/>
            <person name="Baker R."/>
            <person name="Thomas B.C."/>
            <person name="Morowitz M.J."/>
            <person name="Banfield J.F."/>
        </authorList>
    </citation>
    <scope>NUCLEOTIDE SEQUENCE [LARGE SCALE GENOMIC DNA]</scope>
    <source>
        <strain evidence="10">S2_003_000_R2_11</strain>
    </source>
</reference>
<keyword evidence="1" id="KW-0813">Transport</keyword>
<dbReference type="GO" id="GO:0016887">
    <property type="term" value="F:ATP hydrolysis activity"/>
    <property type="evidence" value="ECO:0007669"/>
    <property type="project" value="InterPro"/>
</dbReference>
<dbReference type="CDD" id="cd03216">
    <property type="entry name" value="ABC_Carb_Monos_I"/>
    <property type="match status" value="1"/>
</dbReference>
<evidence type="ECO:0000259" key="9">
    <source>
        <dbReference type="PROSITE" id="PS50893"/>
    </source>
</evidence>
<keyword evidence="5" id="KW-0547">Nucleotide-binding</keyword>
<dbReference type="InterPro" id="IPR027417">
    <property type="entry name" value="P-loop_NTPase"/>
</dbReference>
<evidence type="ECO:0000256" key="4">
    <source>
        <dbReference type="ARBA" id="ARBA00022737"/>
    </source>
</evidence>
<evidence type="ECO:0000256" key="6">
    <source>
        <dbReference type="ARBA" id="ARBA00022840"/>
    </source>
</evidence>
<dbReference type="PANTHER" id="PTHR43790">
    <property type="entry name" value="CARBOHYDRATE TRANSPORT ATP-BINDING PROTEIN MG119-RELATED"/>
    <property type="match status" value="1"/>
</dbReference>
<dbReference type="InterPro" id="IPR003593">
    <property type="entry name" value="AAA+_ATPase"/>
</dbReference>
<dbReference type="Pfam" id="PF00005">
    <property type="entry name" value="ABC_tran"/>
    <property type="match status" value="2"/>
</dbReference>
<proteinExistence type="predicted"/>
<feature type="domain" description="ABC transporter" evidence="9">
    <location>
        <begin position="7"/>
        <end position="241"/>
    </location>
</feature>
<comment type="caution">
    <text evidence="10">The sequence shown here is derived from an EMBL/GenBank/DDBJ whole genome shotgun (WGS) entry which is preliminary data.</text>
</comment>
<evidence type="ECO:0000256" key="5">
    <source>
        <dbReference type="ARBA" id="ARBA00022741"/>
    </source>
</evidence>
<keyword evidence="8" id="KW-0472">Membrane</keyword>
<dbReference type="EMBL" id="QFQS01000001">
    <property type="protein sequence ID" value="PZR00769.1"/>
    <property type="molecule type" value="Genomic_DNA"/>
</dbReference>
<keyword evidence="7" id="KW-1278">Translocase</keyword>
<dbReference type="Proteomes" id="UP000248975">
    <property type="component" value="Unassembled WGS sequence"/>
</dbReference>
<evidence type="ECO:0000256" key="8">
    <source>
        <dbReference type="ARBA" id="ARBA00023136"/>
    </source>
</evidence>
<dbReference type="SMART" id="SM00382">
    <property type="entry name" value="AAA"/>
    <property type="match status" value="2"/>
</dbReference>
<dbReference type="SUPFAM" id="SSF52540">
    <property type="entry name" value="P-loop containing nucleoside triphosphate hydrolases"/>
    <property type="match status" value="2"/>
</dbReference>
<keyword evidence="2" id="KW-1003">Cell membrane</keyword>
<keyword evidence="4" id="KW-0677">Repeat</keyword>
<dbReference type="GO" id="GO:0005524">
    <property type="term" value="F:ATP binding"/>
    <property type="evidence" value="ECO:0007669"/>
    <property type="project" value="UniProtKB-KW"/>
</dbReference>
<evidence type="ECO:0000256" key="2">
    <source>
        <dbReference type="ARBA" id="ARBA00022475"/>
    </source>
</evidence>
<dbReference type="InterPro" id="IPR017871">
    <property type="entry name" value="ABC_transporter-like_CS"/>
</dbReference>
<keyword evidence="3" id="KW-0762">Sugar transport</keyword>
<feature type="domain" description="ABC transporter" evidence="9">
    <location>
        <begin position="252"/>
        <end position="497"/>
    </location>
</feature>
<dbReference type="Gene3D" id="3.40.50.300">
    <property type="entry name" value="P-loop containing nucleotide triphosphate hydrolases"/>
    <property type="match status" value="2"/>
</dbReference>
<evidence type="ECO:0000256" key="3">
    <source>
        <dbReference type="ARBA" id="ARBA00022597"/>
    </source>
</evidence>
<protein>
    <submittedName>
        <fullName evidence="10">D-xylose ABC transporter ATP-binding protein</fullName>
    </submittedName>
</protein>
<keyword evidence="6 10" id="KW-0067">ATP-binding</keyword>
<dbReference type="InterPro" id="IPR003439">
    <property type="entry name" value="ABC_transporter-like_ATP-bd"/>
</dbReference>
<dbReference type="PROSITE" id="PS00211">
    <property type="entry name" value="ABC_TRANSPORTER_1"/>
    <property type="match status" value="1"/>
</dbReference>
<sequence>MTAVPALALRDVSKSFGMTAALTGMTLELFPGEVHAIVGENGAGKSTMIKIMTGIHAPTSGTVEIDGQPVVLNGTKAARLRGVAAIYQEPMVFPDLDVTENVFISQTNAGLTVRRGIMRAAAQALIQRIGMKLDVDREARGLTLAEQQAVEIARALSQDVRVLIMDEPTASLSAHEAAELRRIAKGLAAEGVSVVYISHRLEEVFEIADRVTVIRDGRHISTKPVGEVTPQGLIADMVGREVGNYFTKMPSVAQDEVLLSVKGLTREGVFEDIGFDLHRGEVLCMAGLIGARRTDVALALFGIAPATSGEVRYKGAPLRVTSPAEAISYGIAYVSEDRRKLGLAMPLPIRSNVTLATLRDYLSPLGLIDRAKERATAMAYRERLAIRAPDVEMAVGVLSGGNQQKVMLAKWLAMKPELLIVDEPTRGIDVGAKAEVHDLIRAFVKEGGTALVISSDLPEVLALGDRVLVMREGRQMGIIDSAEASQEGIMALATGQKAA</sequence>
<evidence type="ECO:0000313" key="11">
    <source>
        <dbReference type="Proteomes" id="UP000248975"/>
    </source>
</evidence>